<gene>
    <name evidence="4" type="ORF">DILT_LOCUS619</name>
</gene>
<evidence type="ECO:0000313" key="4">
    <source>
        <dbReference type="EMBL" id="VDK34771.1"/>
    </source>
</evidence>
<evidence type="ECO:0000256" key="2">
    <source>
        <dbReference type="SAM" id="MobiDB-lite"/>
    </source>
</evidence>
<keyword evidence="1" id="KW-0067">ATP-binding</keyword>
<feature type="compositionally biased region" description="Polar residues" evidence="2">
    <location>
        <begin position="97"/>
        <end position="110"/>
    </location>
</feature>
<keyword evidence="1" id="KW-0418">Kinase</keyword>
<protein>
    <recommendedName>
        <fullName evidence="3">PIPK domain-containing protein</fullName>
    </recommendedName>
</protein>
<dbReference type="SMART" id="SM00330">
    <property type="entry name" value="PIPKc"/>
    <property type="match status" value="1"/>
</dbReference>
<keyword evidence="1" id="KW-0808">Transferase</keyword>
<dbReference type="Pfam" id="PF01504">
    <property type="entry name" value="PIP5K"/>
    <property type="match status" value="2"/>
</dbReference>
<evidence type="ECO:0000313" key="5">
    <source>
        <dbReference type="Proteomes" id="UP000281553"/>
    </source>
</evidence>
<keyword evidence="5" id="KW-1185">Reference proteome</keyword>
<dbReference type="Gene3D" id="3.30.810.10">
    <property type="entry name" value="2-Layer Sandwich"/>
    <property type="match status" value="1"/>
</dbReference>
<dbReference type="InterPro" id="IPR027484">
    <property type="entry name" value="PInositol-4-P-5-kinase_N"/>
</dbReference>
<dbReference type="PANTHER" id="PTHR45748">
    <property type="entry name" value="1-PHOSPHATIDYLINOSITOL 3-PHOSPHATE 5-KINASE-RELATED"/>
    <property type="match status" value="1"/>
</dbReference>
<dbReference type="GO" id="GO:0000285">
    <property type="term" value="F:1-phosphatidylinositol-3-phosphate 5-kinase activity"/>
    <property type="evidence" value="ECO:0007669"/>
    <property type="project" value="TreeGrafter"/>
</dbReference>
<dbReference type="InterPro" id="IPR027483">
    <property type="entry name" value="PInositol-4-P-4/5-kinase_C_sf"/>
</dbReference>
<name>A0A3P6QSZ2_DIBLA</name>
<keyword evidence="1" id="KW-0547">Nucleotide-binding</keyword>
<dbReference type="EMBL" id="UYRU01002801">
    <property type="protein sequence ID" value="VDK34771.1"/>
    <property type="molecule type" value="Genomic_DNA"/>
</dbReference>
<proteinExistence type="predicted"/>
<dbReference type="GO" id="GO:0046854">
    <property type="term" value="P:phosphatidylinositol phosphate biosynthetic process"/>
    <property type="evidence" value="ECO:0007669"/>
    <property type="project" value="TreeGrafter"/>
</dbReference>
<accession>A0A3P6QSZ2</accession>
<dbReference type="OrthoDB" id="158357at2759"/>
<evidence type="ECO:0000256" key="1">
    <source>
        <dbReference type="PROSITE-ProRule" id="PRU00781"/>
    </source>
</evidence>
<organism evidence="4 5">
    <name type="scientific">Dibothriocephalus latus</name>
    <name type="common">Fish tapeworm</name>
    <name type="synonym">Diphyllobothrium latum</name>
    <dbReference type="NCBI Taxonomy" id="60516"/>
    <lineage>
        <taxon>Eukaryota</taxon>
        <taxon>Metazoa</taxon>
        <taxon>Spiralia</taxon>
        <taxon>Lophotrochozoa</taxon>
        <taxon>Platyhelminthes</taxon>
        <taxon>Cestoda</taxon>
        <taxon>Eucestoda</taxon>
        <taxon>Diphyllobothriidea</taxon>
        <taxon>Diphyllobothriidae</taxon>
        <taxon>Dibothriocephalus</taxon>
    </lineage>
</organism>
<dbReference type="PROSITE" id="PS51455">
    <property type="entry name" value="PIPK"/>
    <property type="match status" value="1"/>
</dbReference>
<reference evidence="4 5" key="1">
    <citation type="submission" date="2018-11" db="EMBL/GenBank/DDBJ databases">
        <authorList>
            <consortium name="Pathogen Informatics"/>
        </authorList>
    </citation>
    <scope>NUCLEOTIDE SEQUENCE [LARGE SCALE GENOMIC DNA]</scope>
</reference>
<dbReference type="Proteomes" id="UP000281553">
    <property type="component" value="Unassembled WGS sequence"/>
</dbReference>
<feature type="domain" description="PIPK" evidence="3">
    <location>
        <begin position="1"/>
        <end position="261"/>
    </location>
</feature>
<dbReference type="GO" id="GO:0005524">
    <property type="term" value="F:ATP binding"/>
    <property type="evidence" value="ECO:0007669"/>
    <property type="project" value="UniProtKB-UniRule"/>
</dbReference>
<evidence type="ECO:0000259" key="3">
    <source>
        <dbReference type="PROSITE" id="PS51455"/>
    </source>
</evidence>
<dbReference type="PANTHER" id="PTHR45748:SF7">
    <property type="entry name" value="1-PHOSPHATIDYLINOSITOL 3-PHOSPHATE 5-KINASE-RELATED"/>
    <property type="match status" value="1"/>
</dbReference>
<dbReference type="AlphaFoldDB" id="A0A3P6QSZ2"/>
<feature type="region of interest" description="Disordered" evidence="2">
    <location>
        <begin position="97"/>
        <end position="125"/>
    </location>
</feature>
<dbReference type="GO" id="GO:0010008">
    <property type="term" value="C:endosome membrane"/>
    <property type="evidence" value="ECO:0007669"/>
    <property type="project" value="TreeGrafter"/>
</dbReference>
<dbReference type="Gene3D" id="3.30.800.10">
    <property type="entry name" value="Phosphatidylinositol Phosphate Kinase II Beta"/>
    <property type="match status" value="1"/>
</dbReference>
<dbReference type="InterPro" id="IPR002498">
    <property type="entry name" value="PInositol-4-P-4/5-kinase_core"/>
</dbReference>
<dbReference type="SUPFAM" id="SSF56104">
    <property type="entry name" value="SAICAR synthase-like"/>
    <property type="match status" value="2"/>
</dbReference>
<sequence>MRTFHEVHQQYFDHLMSAALENRLSVLARIVGLFHVGFKNSATGEARRMDVLVMENLFHNRPGITQIYDLKGSLRGRLITKSGSSLSRSIAVDVNNSSNSCNTAPTSENHTVAAPSSAAGPANQTKLSSLTNGDAVVALPPSKVPVLLDQNFINNALENPIYLRLHSKVRCFLNALMHCLNLDTLFLSELFIMDYSLLVGIDPSTGHMVVGIIDYLRKFTLNKRLEMLVKQTITSAQGPMPTIITPEDYRERLLDQMDRNFQLVPDQWYDSLVDHTETWRISANTPPKSVP</sequence>